<feature type="transmembrane region" description="Helical" evidence="1">
    <location>
        <begin position="110"/>
        <end position="134"/>
    </location>
</feature>
<comment type="caution">
    <text evidence="2">The sequence shown here is derived from an EMBL/GenBank/DDBJ whole genome shotgun (WGS) entry which is preliminary data.</text>
</comment>
<dbReference type="Proteomes" id="UP001620626">
    <property type="component" value="Unassembled WGS sequence"/>
</dbReference>
<reference evidence="2 3" key="1">
    <citation type="submission" date="2024-10" db="EMBL/GenBank/DDBJ databases">
        <authorList>
            <person name="Kim D."/>
        </authorList>
    </citation>
    <scope>NUCLEOTIDE SEQUENCE [LARGE SCALE GENOMIC DNA]</scope>
    <source>
        <strain evidence="2">BH-2024</strain>
    </source>
</reference>
<organism evidence="2 3">
    <name type="scientific">Heterodera trifolii</name>
    <dbReference type="NCBI Taxonomy" id="157864"/>
    <lineage>
        <taxon>Eukaryota</taxon>
        <taxon>Metazoa</taxon>
        <taxon>Ecdysozoa</taxon>
        <taxon>Nematoda</taxon>
        <taxon>Chromadorea</taxon>
        <taxon>Rhabditida</taxon>
        <taxon>Tylenchina</taxon>
        <taxon>Tylenchomorpha</taxon>
        <taxon>Tylenchoidea</taxon>
        <taxon>Heteroderidae</taxon>
        <taxon>Heteroderinae</taxon>
        <taxon>Heterodera</taxon>
    </lineage>
</organism>
<feature type="transmembrane region" description="Helical" evidence="1">
    <location>
        <begin position="81"/>
        <end position="104"/>
    </location>
</feature>
<keyword evidence="1" id="KW-1133">Transmembrane helix</keyword>
<evidence type="ECO:0000256" key="1">
    <source>
        <dbReference type="SAM" id="Phobius"/>
    </source>
</evidence>
<dbReference type="AlphaFoldDB" id="A0ABD2JJE6"/>
<keyword evidence="3" id="KW-1185">Reference proteome</keyword>
<protein>
    <submittedName>
        <fullName evidence="2">Uncharacterized protein</fullName>
    </submittedName>
</protein>
<name>A0ABD2JJE6_9BILA</name>
<feature type="transmembrane region" description="Helical" evidence="1">
    <location>
        <begin position="155"/>
        <end position="184"/>
    </location>
</feature>
<sequence length="260" mass="28925">MAIVMVDEQQHHHHHQQQQPISAAIGPIEMQQSAEVSTSSSTIEAAPLEAKDEPPAPYQFDPNDEFYLAPPTCQFLHYRDAAVVVGIVEILLLTGTFFTAMNYYAGSRLVGVWAPLLVASVLCIAIGTTVSMIYGIRHEQPQMLWPQIYFLKVEICLLMAGAVFSISCMCMGIEATNMIFSHFISVPQMELNFGPIWPFNLAIVSFSGAALGIWFDVIVRGCLDYLLDKEYFAQGPQPIQIGECFGTAEGRRENERQTDE</sequence>
<evidence type="ECO:0000313" key="2">
    <source>
        <dbReference type="EMBL" id="KAL3090754.1"/>
    </source>
</evidence>
<keyword evidence="1" id="KW-0812">Transmembrane</keyword>
<dbReference type="EMBL" id="JBICBT010000956">
    <property type="protein sequence ID" value="KAL3090754.1"/>
    <property type="molecule type" value="Genomic_DNA"/>
</dbReference>
<gene>
    <name evidence="2" type="ORF">niasHT_029973</name>
</gene>
<feature type="transmembrane region" description="Helical" evidence="1">
    <location>
        <begin position="196"/>
        <end position="219"/>
    </location>
</feature>
<evidence type="ECO:0000313" key="3">
    <source>
        <dbReference type="Proteomes" id="UP001620626"/>
    </source>
</evidence>
<accession>A0ABD2JJE6</accession>
<keyword evidence="1" id="KW-0472">Membrane</keyword>
<proteinExistence type="predicted"/>